<keyword evidence="5" id="KW-0975">Bacterial flagellum</keyword>
<dbReference type="NCBIfam" id="TIGR02488">
    <property type="entry name" value="flgG_G_neg"/>
    <property type="match status" value="1"/>
</dbReference>
<proteinExistence type="inferred from homology"/>
<dbReference type="RefSeq" id="WP_181339457.1">
    <property type="nucleotide sequence ID" value="NZ_JAAKDE010000010.1"/>
</dbReference>
<keyword evidence="9" id="KW-0966">Cell projection</keyword>
<gene>
    <name evidence="9" type="primary">flgG</name>
    <name evidence="9" type="ORF">G5B42_05565</name>
</gene>
<organism evidence="9 10">
    <name type="scientific">Capillibacterium thermochitinicola</name>
    <dbReference type="NCBI Taxonomy" id="2699427"/>
    <lineage>
        <taxon>Bacteria</taxon>
        <taxon>Bacillati</taxon>
        <taxon>Bacillota</taxon>
        <taxon>Capillibacterium</taxon>
    </lineage>
</organism>
<name>A0A8J6LIH5_9FIRM</name>
<evidence type="ECO:0000259" key="6">
    <source>
        <dbReference type="Pfam" id="PF00460"/>
    </source>
</evidence>
<sequence>MIRALWTASSGMIAQQTNIDIISNNLANVNTVGYKKSRAQFQDLLYQTIRAAGSTTAQGSMNPTGLQVGHGVRLISTSKSYEQGDVMQTGNALDLMIEGDGFFQLLLPDGTIGYTRDGNFKIDGEGRIVNNDGYILQPELWIPENATDVIVGSDGTVSVILAGEEMPQEIGQIELARFLNPEGLINIGRNIVRPSLASGEIQYGTAGMEGFGTIAQGYLEMSNVKVVEEMVNLIVAQRAYEVNSKAIQAADEMLQTANNLRR</sequence>
<dbReference type="EMBL" id="JAAKDE010000010">
    <property type="protein sequence ID" value="MBA2133010.1"/>
    <property type="molecule type" value="Genomic_DNA"/>
</dbReference>
<dbReference type="PANTHER" id="PTHR30435:SF19">
    <property type="entry name" value="FLAGELLAR BASAL-BODY ROD PROTEIN FLGG"/>
    <property type="match status" value="1"/>
</dbReference>
<dbReference type="AlphaFoldDB" id="A0A8J6LIH5"/>
<evidence type="ECO:0000313" key="10">
    <source>
        <dbReference type="Proteomes" id="UP000657177"/>
    </source>
</evidence>
<protein>
    <recommendedName>
        <fullName evidence="2 4">Flagellar basal-body rod protein FlgG</fullName>
    </recommendedName>
</protein>
<comment type="similarity">
    <text evidence="1 5">Belongs to the flagella basal body rod proteins family.</text>
</comment>
<accession>A0A8J6LIH5</accession>
<evidence type="ECO:0000313" key="9">
    <source>
        <dbReference type="EMBL" id="MBA2133010.1"/>
    </source>
</evidence>
<dbReference type="InterPro" id="IPR020013">
    <property type="entry name" value="Flagellar_FlgE/F/G"/>
</dbReference>
<evidence type="ECO:0000256" key="4">
    <source>
        <dbReference type="NCBIfam" id="TIGR02488"/>
    </source>
</evidence>
<evidence type="ECO:0000256" key="5">
    <source>
        <dbReference type="RuleBase" id="RU362116"/>
    </source>
</evidence>
<keyword evidence="9" id="KW-0969">Cilium</keyword>
<keyword evidence="10" id="KW-1185">Reference proteome</keyword>
<dbReference type="Proteomes" id="UP000657177">
    <property type="component" value="Unassembled WGS sequence"/>
</dbReference>
<feature type="domain" description="Flagellar basal-body/hook protein C-terminal" evidence="7">
    <location>
        <begin position="215"/>
        <end position="260"/>
    </location>
</feature>
<evidence type="ECO:0000259" key="7">
    <source>
        <dbReference type="Pfam" id="PF06429"/>
    </source>
</evidence>
<comment type="subunit">
    <text evidence="3">The basal body constitutes a major portion of the flagellar organelle and consists of four rings (L,P,S, and M) mounted on a central rod. The rod consists of about 26 subunits of FlgG in the distal portion, and FlgB, FlgC and FlgF are thought to build up the proximal portion of the rod with about 6 subunits each.</text>
</comment>
<feature type="domain" description="Flagellar hook protein FlgE/F/G-like D1" evidence="8">
    <location>
        <begin position="96"/>
        <end position="159"/>
    </location>
</feature>
<dbReference type="InterPro" id="IPR010930">
    <property type="entry name" value="Flg_bb/hook_C_dom"/>
</dbReference>
<feature type="domain" description="Flagellar basal body rod protein N-terminal" evidence="6">
    <location>
        <begin position="7"/>
        <end position="35"/>
    </location>
</feature>
<evidence type="ECO:0000256" key="1">
    <source>
        <dbReference type="ARBA" id="ARBA00009677"/>
    </source>
</evidence>
<dbReference type="GO" id="GO:0009426">
    <property type="term" value="C:bacterial-type flagellum basal body, distal rod"/>
    <property type="evidence" value="ECO:0007669"/>
    <property type="project" value="UniProtKB-UniRule"/>
</dbReference>
<dbReference type="InterPro" id="IPR001444">
    <property type="entry name" value="Flag_bb_rod_N"/>
</dbReference>
<dbReference type="Pfam" id="PF00460">
    <property type="entry name" value="Flg_bb_rod"/>
    <property type="match status" value="1"/>
</dbReference>
<dbReference type="InterPro" id="IPR012834">
    <property type="entry name" value="FlgG_G_neg"/>
</dbReference>
<comment type="caution">
    <text evidence="9">The sequence shown here is derived from an EMBL/GenBank/DDBJ whole genome shotgun (WGS) entry which is preliminary data.</text>
</comment>
<dbReference type="InterPro" id="IPR037925">
    <property type="entry name" value="FlgE/F/G-like"/>
</dbReference>
<comment type="subcellular location">
    <subcellularLocation>
        <location evidence="5">Bacterial flagellum basal body</location>
    </subcellularLocation>
</comment>
<dbReference type="SUPFAM" id="SSF117143">
    <property type="entry name" value="Flagellar hook protein flgE"/>
    <property type="match status" value="1"/>
</dbReference>
<dbReference type="InterPro" id="IPR019776">
    <property type="entry name" value="Flagellar_basal_body_rod_CS"/>
</dbReference>
<reference evidence="9" key="1">
    <citation type="submission" date="2020-06" db="EMBL/GenBank/DDBJ databases">
        <title>Novel chitinolytic bacterium.</title>
        <authorList>
            <person name="Ungkulpasvich U."/>
            <person name="Kosugi A."/>
            <person name="Uke A."/>
        </authorList>
    </citation>
    <scope>NUCLEOTIDE SEQUENCE</scope>
    <source>
        <strain evidence="9">UUS1-1</strain>
    </source>
</reference>
<evidence type="ECO:0000259" key="8">
    <source>
        <dbReference type="Pfam" id="PF22692"/>
    </source>
</evidence>
<dbReference type="Pfam" id="PF22692">
    <property type="entry name" value="LlgE_F_G_D1"/>
    <property type="match status" value="1"/>
</dbReference>
<keyword evidence="9" id="KW-0282">Flagellum</keyword>
<dbReference type="InterPro" id="IPR053967">
    <property type="entry name" value="LlgE_F_G-like_D1"/>
</dbReference>
<dbReference type="NCBIfam" id="TIGR03506">
    <property type="entry name" value="FlgEFG_subfam"/>
    <property type="match status" value="2"/>
</dbReference>
<dbReference type="Pfam" id="PF06429">
    <property type="entry name" value="Flg_bbr_C"/>
    <property type="match status" value="1"/>
</dbReference>
<dbReference type="PROSITE" id="PS00588">
    <property type="entry name" value="FLAGELLA_BB_ROD"/>
    <property type="match status" value="1"/>
</dbReference>
<dbReference type="GO" id="GO:0071978">
    <property type="term" value="P:bacterial-type flagellum-dependent swarming motility"/>
    <property type="evidence" value="ECO:0007669"/>
    <property type="project" value="TreeGrafter"/>
</dbReference>
<evidence type="ECO:0000256" key="3">
    <source>
        <dbReference type="ARBA" id="ARBA00025933"/>
    </source>
</evidence>
<dbReference type="PANTHER" id="PTHR30435">
    <property type="entry name" value="FLAGELLAR PROTEIN"/>
    <property type="match status" value="1"/>
</dbReference>
<evidence type="ECO:0000256" key="2">
    <source>
        <dbReference type="ARBA" id="ARBA00017948"/>
    </source>
</evidence>